<reference evidence="1" key="1">
    <citation type="submission" date="2020-02" db="EMBL/GenBank/DDBJ databases">
        <authorList>
            <person name="Meier V. D."/>
        </authorList>
    </citation>
    <scope>NUCLEOTIDE SEQUENCE</scope>
    <source>
        <strain evidence="1">AVDCRST_MAG91</strain>
    </source>
</reference>
<dbReference type="SUPFAM" id="SSF48452">
    <property type="entry name" value="TPR-like"/>
    <property type="match status" value="1"/>
</dbReference>
<dbReference type="Gene3D" id="1.25.40.10">
    <property type="entry name" value="Tetratricopeptide repeat domain"/>
    <property type="match status" value="1"/>
</dbReference>
<accession>A0A6J4S6Z3</accession>
<feature type="non-terminal residue" evidence="1">
    <location>
        <position position="287"/>
    </location>
</feature>
<evidence type="ECO:0000313" key="1">
    <source>
        <dbReference type="EMBL" id="CAA9491271.1"/>
    </source>
</evidence>
<dbReference type="InterPro" id="IPR011990">
    <property type="entry name" value="TPR-like_helical_dom_sf"/>
</dbReference>
<organism evidence="1">
    <name type="scientific">uncultured Sphingomonadaceae bacterium</name>
    <dbReference type="NCBI Taxonomy" id="169976"/>
    <lineage>
        <taxon>Bacteria</taxon>
        <taxon>Pseudomonadati</taxon>
        <taxon>Pseudomonadota</taxon>
        <taxon>Alphaproteobacteria</taxon>
        <taxon>Sphingomonadales</taxon>
        <taxon>Sphingomonadaceae</taxon>
        <taxon>environmental samples</taxon>
    </lineage>
</organism>
<dbReference type="EMBL" id="CADCVX010000127">
    <property type="protein sequence ID" value="CAA9491271.1"/>
    <property type="molecule type" value="Genomic_DNA"/>
</dbReference>
<proteinExistence type="predicted"/>
<dbReference type="AlphaFoldDB" id="A0A6J4S6Z3"/>
<gene>
    <name evidence="1" type="ORF">AVDCRST_MAG91-554</name>
</gene>
<protein>
    <submittedName>
        <fullName evidence="1">Uncharacterized protein</fullName>
    </submittedName>
</protein>
<name>A0A6J4S6Z3_9SPHN</name>
<sequence length="287" mass="29304">MQLAMDRNPTSRTRVAALILSCIGLLMVATTAAAQVNYGVSPVADESASNRLGRYLRILAASPRDFQALIGAGRASLQLGDAQAAAGFFGRADEVWPGSPLPQAGMGAATVLEGDATGALTYFARAVGRGVTPLTIGADRGLAYDLLGRHADAQADYQAALPGPEGDEARRRMAISQAITGNKDAALATLSPLLMRRDPGAVRTRALVLAVTGDMISARSAIEAAMPGTWPQMEPFIARLGTLTSGQKAAAANLGIFPGAGPIGSATAIAGVGGGNRLAEIDALLRA</sequence>